<feature type="region of interest" description="Disordered" evidence="2">
    <location>
        <begin position="494"/>
        <end position="518"/>
    </location>
</feature>
<feature type="domain" description="Transcription activator GCR1-like" evidence="3">
    <location>
        <begin position="649"/>
        <end position="744"/>
    </location>
</feature>
<feature type="compositionally biased region" description="Low complexity" evidence="2">
    <location>
        <begin position="504"/>
        <end position="518"/>
    </location>
</feature>
<sequence length="812" mass="93399">MDKDNLNINLQDWLNDPMLAAQLNRPQSATPTIYNGIDGSNTNGAVVQTQQQSDQQQQQQQQQQEQQQQQQQQIQIQVQQQQQEQQNKNAAGKSVDQASTSELSSFLMNSRLNLGTLMKFVCIEFFKCNKDELANLRLIDLTQDSTFPQTLTLRNMQTENSHYKFFNTINRDKFITSCPVFAVALYSFITWKHTAISWKNFVNLPLIFDSKDIIMLQGNSQNRAPVYTNKIVRISVSPKKELLCYVFPWLPALERDYLSHDRSNYILFSLVELFNFLAKVILQDFAFLQCTGQLPHLQELIKSELGWQFLESDDWNQFKDEMQRHIDDELLQLDWFNSVCGKIEDKFINLSKDLVSENDKLSKEINSMKSQIASMNTMISQMFQTQRQLLSYQVNYPASVMNNQISNYSNQQISGQHNLSSNDNNNVGVNSMINANNVRMAVTAEGLNPNTNANANTNTSLMNSVNNYRKIPNEKRNMYPQAAINSIKRVKLDGKDMSNFNSTSRRLSQPQPQSPLQIGSPLEALLSKPMPSPKITVAMLNNSVASPPPNPLTMSPLPSISEPLALGNNTNNILTEANQTNMNEGSAPALNPIEKRSNLRNSTASKSDSTEGEDDSYRNENDESEGSKALVRRNSKNKRSGNPNRDIKYKLSRDNKTIWDLYNEWYHGLNGKLSIKELIEKYGYRRWKVAEDSHFFPTRRVIIDYIETEIDRSLNLNRFDKNSPLINDRTALRKQIVKDLETFREDNGLTLNSLSLYFRNLTRWGKEICIYNNFNDWSLVTMSDEDKIKFCKRKMLSTKETREDNYSQDDNE</sequence>
<dbReference type="SUPFAM" id="SSF81995">
    <property type="entry name" value="beta-sandwich domain of Sec23/24"/>
    <property type="match status" value="1"/>
</dbReference>
<dbReference type="VEuPathDB" id="FungiDB:KLMA_10758"/>
<feature type="compositionally biased region" description="Basic residues" evidence="2">
    <location>
        <begin position="630"/>
        <end position="639"/>
    </location>
</feature>
<evidence type="ECO:0000313" key="4">
    <source>
        <dbReference type="EMBL" id="AZO93045.1"/>
    </source>
</evidence>
<accession>A0A3S9GVT9</accession>
<name>A0A3S9GVT9_KLUMA</name>
<dbReference type="AlphaFoldDB" id="A0A3S9GVT9"/>
<proteinExistence type="predicted"/>
<dbReference type="PANTHER" id="PTHR37784:SF1">
    <property type="entry name" value="GLYCOLYTIC GENES TRANSCRIPTIONAL ACTIVATOR GCR1"/>
    <property type="match status" value="1"/>
</dbReference>
<evidence type="ECO:0000259" key="3">
    <source>
        <dbReference type="Pfam" id="PF12550"/>
    </source>
</evidence>
<dbReference type="EMBL" id="MG925482">
    <property type="protein sequence ID" value="AZO93045.1"/>
    <property type="molecule type" value="Genomic_DNA"/>
</dbReference>
<feature type="compositionally biased region" description="Polar residues" evidence="2">
    <location>
        <begin position="30"/>
        <end position="47"/>
    </location>
</feature>
<organism evidence="4">
    <name type="scientific">Kluyveromyces marxianus</name>
    <name type="common">Yeast</name>
    <name type="synonym">Candida kefyr</name>
    <dbReference type="NCBI Taxonomy" id="4911"/>
    <lineage>
        <taxon>Eukaryota</taxon>
        <taxon>Fungi</taxon>
        <taxon>Dikarya</taxon>
        <taxon>Ascomycota</taxon>
        <taxon>Saccharomycotina</taxon>
        <taxon>Saccharomycetes</taxon>
        <taxon>Saccharomycetales</taxon>
        <taxon>Saccharomycetaceae</taxon>
        <taxon>Kluyveromyces</taxon>
    </lineage>
</organism>
<feature type="region of interest" description="Disordered" evidence="2">
    <location>
        <begin position="30"/>
        <end position="51"/>
    </location>
</feature>
<dbReference type="GO" id="GO:0000978">
    <property type="term" value="F:RNA polymerase II cis-regulatory region sequence-specific DNA binding"/>
    <property type="evidence" value="ECO:0007669"/>
    <property type="project" value="TreeGrafter"/>
</dbReference>
<evidence type="ECO:0000256" key="1">
    <source>
        <dbReference type="SAM" id="Coils"/>
    </source>
</evidence>
<keyword evidence="1" id="KW-0175">Coiled coil</keyword>
<dbReference type="Gene3D" id="1.10.443.20">
    <property type="entry name" value="Centromere DNA-binding protein complex CBF3 subunit, domain 2"/>
    <property type="match status" value="1"/>
</dbReference>
<dbReference type="PANTHER" id="PTHR37784">
    <property type="entry name" value="PROTEIN MSN1"/>
    <property type="match status" value="1"/>
</dbReference>
<dbReference type="InterPro" id="IPR038279">
    <property type="entry name" value="Ndc10_dom2_sf"/>
</dbReference>
<reference evidence="4" key="1">
    <citation type="submission" date="2018-02" db="EMBL/GenBank/DDBJ databases">
        <title>Effects of GCR Gene on Inulinase Expression in Kluyveromyces.</title>
        <authorList>
            <person name="Zhou C."/>
        </authorList>
    </citation>
    <scope>NUCLEOTIDE SEQUENCE</scope>
    <source>
        <strain evidence="4">KM-0</strain>
    </source>
</reference>
<dbReference type="GO" id="GO:0000981">
    <property type="term" value="F:DNA-binding transcription factor activity, RNA polymerase II-specific"/>
    <property type="evidence" value="ECO:0007669"/>
    <property type="project" value="TreeGrafter"/>
</dbReference>
<dbReference type="Pfam" id="PF12550">
    <property type="entry name" value="GCR1_C"/>
    <property type="match status" value="1"/>
</dbReference>
<evidence type="ECO:0000256" key="2">
    <source>
        <dbReference type="SAM" id="MobiDB-lite"/>
    </source>
</evidence>
<feature type="coiled-coil region" evidence="1">
    <location>
        <begin position="351"/>
        <end position="378"/>
    </location>
</feature>
<feature type="region of interest" description="Disordered" evidence="2">
    <location>
        <begin position="580"/>
        <end position="648"/>
    </location>
</feature>
<gene>
    <name evidence="4" type="primary">GCR1</name>
</gene>
<dbReference type="InterPro" id="IPR052146">
    <property type="entry name" value="HOT1"/>
</dbReference>
<dbReference type="GO" id="GO:0060963">
    <property type="term" value="P:positive regulation of ribosomal protein gene transcription by RNA polymerase II"/>
    <property type="evidence" value="ECO:0007669"/>
    <property type="project" value="TreeGrafter"/>
</dbReference>
<dbReference type="InterPro" id="IPR022210">
    <property type="entry name" value="TF_GCR1-like"/>
</dbReference>
<protein>
    <submittedName>
        <fullName evidence="4">GCR1</fullName>
    </submittedName>
</protein>